<gene>
    <name evidence="1" type="ORF">D3871_11005</name>
</gene>
<evidence type="ECO:0008006" key="3">
    <source>
        <dbReference type="Google" id="ProtNLM"/>
    </source>
</evidence>
<accession>A0A3A3FTX1</accession>
<name>A0A3A3FTX1_9BURK</name>
<dbReference type="AlphaFoldDB" id="A0A3A3FTX1"/>
<evidence type="ECO:0000313" key="1">
    <source>
        <dbReference type="EMBL" id="RJF98980.1"/>
    </source>
</evidence>
<protein>
    <recommendedName>
        <fullName evidence="3">DUF2116 family Zn-ribbon domain-containing protein</fullName>
    </recommendedName>
</protein>
<keyword evidence="2" id="KW-1185">Reference proteome</keyword>
<comment type="caution">
    <text evidence="1">The sequence shown here is derived from an EMBL/GenBank/DDBJ whole genome shotgun (WGS) entry which is preliminary data.</text>
</comment>
<reference evidence="2" key="1">
    <citation type="submission" date="2018-09" db="EMBL/GenBank/DDBJ databases">
        <authorList>
            <person name="Zhu H."/>
        </authorList>
    </citation>
    <scope>NUCLEOTIDE SEQUENCE [LARGE SCALE GENOMIC DNA]</scope>
    <source>
        <strain evidence="2">K1R23-30</strain>
    </source>
</reference>
<organism evidence="1 2">
    <name type="scientific">Noviherbaspirillum saxi</name>
    <dbReference type="NCBI Taxonomy" id="2320863"/>
    <lineage>
        <taxon>Bacteria</taxon>
        <taxon>Pseudomonadati</taxon>
        <taxon>Pseudomonadota</taxon>
        <taxon>Betaproteobacteria</taxon>
        <taxon>Burkholderiales</taxon>
        <taxon>Oxalobacteraceae</taxon>
        <taxon>Noviherbaspirillum</taxon>
    </lineage>
</organism>
<dbReference type="Proteomes" id="UP000265955">
    <property type="component" value="Unassembled WGS sequence"/>
</dbReference>
<evidence type="ECO:0000313" key="2">
    <source>
        <dbReference type="Proteomes" id="UP000265955"/>
    </source>
</evidence>
<sequence length="68" mass="7560">MNDADHIDGQSEPRRQTELAGGISVAALKPKGACWYCNQPLDNIKRFCNKSCADDYRVEEEAFNNPSA</sequence>
<dbReference type="EMBL" id="QYUO01000001">
    <property type="protein sequence ID" value="RJF98980.1"/>
    <property type="molecule type" value="Genomic_DNA"/>
</dbReference>
<proteinExistence type="predicted"/>